<dbReference type="CDD" id="cd00085">
    <property type="entry name" value="HNHc"/>
    <property type="match status" value="1"/>
</dbReference>
<keyword evidence="4" id="KW-1185">Reference proteome</keyword>
<protein>
    <recommendedName>
        <fullName evidence="2">HNH nuclease domain-containing protein</fullName>
    </recommendedName>
</protein>
<evidence type="ECO:0000259" key="2">
    <source>
        <dbReference type="SMART" id="SM00507"/>
    </source>
</evidence>
<proteinExistence type="predicted"/>
<organism evidence="3 4">
    <name type="scientific">Rhodococcoides corynebacterioides</name>
    <dbReference type="NCBI Taxonomy" id="53972"/>
    <lineage>
        <taxon>Bacteria</taxon>
        <taxon>Bacillati</taxon>
        <taxon>Actinomycetota</taxon>
        <taxon>Actinomycetes</taxon>
        <taxon>Mycobacteriales</taxon>
        <taxon>Nocardiaceae</taxon>
        <taxon>Rhodococcoides</taxon>
    </lineage>
</organism>
<reference evidence="3 4" key="1">
    <citation type="submission" date="2021-01" db="EMBL/GenBank/DDBJ databases">
        <title>Genomics of switchgrass bacterial isolates.</title>
        <authorList>
            <person name="Shade A."/>
        </authorList>
    </citation>
    <scope>NUCLEOTIDE SEQUENCE [LARGE SCALE GENOMIC DNA]</scope>
    <source>
        <strain evidence="3 4">PvP111</strain>
    </source>
</reference>
<dbReference type="Pfam" id="PF02720">
    <property type="entry name" value="DUF222"/>
    <property type="match status" value="1"/>
</dbReference>
<dbReference type="SMART" id="SM00507">
    <property type="entry name" value="HNHc"/>
    <property type="match status" value="1"/>
</dbReference>
<dbReference type="Proteomes" id="UP000703038">
    <property type="component" value="Unassembled WGS sequence"/>
</dbReference>
<comment type="caution">
    <text evidence="3">The sequence shown here is derived from an EMBL/GenBank/DDBJ whole genome shotgun (WGS) entry which is preliminary data.</text>
</comment>
<dbReference type="InterPro" id="IPR003615">
    <property type="entry name" value="HNH_nuc"/>
</dbReference>
<feature type="region of interest" description="Disordered" evidence="1">
    <location>
        <begin position="262"/>
        <end position="315"/>
    </location>
</feature>
<evidence type="ECO:0000313" key="4">
    <source>
        <dbReference type="Proteomes" id="UP000703038"/>
    </source>
</evidence>
<evidence type="ECO:0000313" key="3">
    <source>
        <dbReference type="EMBL" id="MBM7413737.1"/>
    </source>
</evidence>
<feature type="compositionally biased region" description="Basic and acidic residues" evidence="1">
    <location>
        <begin position="299"/>
        <end position="315"/>
    </location>
</feature>
<feature type="domain" description="HNH nuclease" evidence="2">
    <location>
        <begin position="405"/>
        <end position="457"/>
    </location>
</feature>
<dbReference type="InterPro" id="IPR003870">
    <property type="entry name" value="DUF222"/>
</dbReference>
<accession>A0ABS2KP77</accession>
<sequence length="513" mass="54003">MESGDPGSAWQVQMGRRVGALPAVAAPVDDPRVCALLAQLGSAVEGIAVLDASTLTSEDRLALICGAENTRRLLTGASHTWLNGLVAGSGFDSVLGAIGASGVPHALAHMLRITTAAAASRLAVARDLGTGTTMTGETLDSPLTHTAAAARDGALADAHVSIIRSFLKKLPHTVDAETRDAAEQTLADLARTVGPEELTAIATRLTEYLDPDGAEPDDRDRARKRFFEIDPQGPDSMSSGRFCVDPVLRALLDAFLAKFAAPGTNNSESTPPAVDLDDPPRTEDATSTDATPADSAEQPDDREAEWDHRTPGQRNHDALTYLLKDSLASRRHGQHRGLPLSVVVSVSLDQLTAAAGLGLTATGSAVPVADVVRLAAEAHHYLRVFDGATGSTLHFARARRCASTDQRLALFARDRGCTGPGCSAPASRCEAHHVDDWAAGGLTDIDDLALACDVHHPLVGERAGQWATSTAPPSHPYPGTVLWHPPTVIDEGRHGIPNHLNFPERHLAPPPDD</sequence>
<feature type="region of interest" description="Disordered" evidence="1">
    <location>
        <begin position="494"/>
        <end position="513"/>
    </location>
</feature>
<evidence type="ECO:0000256" key="1">
    <source>
        <dbReference type="SAM" id="MobiDB-lite"/>
    </source>
</evidence>
<gene>
    <name evidence="3" type="ORF">JOE42_000470</name>
</gene>
<dbReference type="RefSeq" id="WP_204866426.1">
    <property type="nucleotide sequence ID" value="NZ_JAFBBK010000001.1"/>
</dbReference>
<dbReference type="EMBL" id="JAFBBK010000001">
    <property type="protein sequence ID" value="MBM7413737.1"/>
    <property type="molecule type" value="Genomic_DNA"/>
</dbReference>
<feature type="compositionally biased region" description="Low complexity" evidence="1">
    <location>
        <begin position="285"/>
        <end position="296"/>
    </location>
</feature>
<name>A0ABS2KP77_9NOCA</name>